<sequence>MGASSVNAVAEGRCLTIESVLDYDQRGQYFEHLRHHDDVLNRDANKLEAVGGGSVSRKGGPQMKSESLAQKFDTPVEK</sequence>
<evidence type="ECO:0000313" key="3">
    <source>
        <dbReference type="Proteomes" id="UP001049176"/>
    </source>
</evidence>
<dbReference type="AlphaFoldDB" id="A0A9P7S3F8"/>
<name>A0A9P7S3F8_9AGAR</name>
<dbReference type="Proteomes" id="UP001049176">
    <property type="component" value="Chromosome 3"/>
</dbReference>
<organism evidence="2 3">
    <name type="scientific">Marasmius oreades</name>
    <name type="common">fairy-ring Marasmius</name>
    <dbReference type="NCBI Taxonomy" id="181124"/>
    <lineage>
        <taxon>Eukaryota</taxon>
        <taxon>Fungi</taxon>
        <taxon>Dikarya</taxon>
        <taxon>Basidiomycota</taxon>
        <taxon>Agaricomycotina</taxon>
        <taxon>Agaricomycetes</taxon>
        <taxon>Agaricomycetidae</taxon>
        <taxon>Agaricales</taxon>
        <taxon>Marasmiineae</taxon>
        <taxon>Marasmiaceae</taxon>
        <taxon>Marasmius</taxon>
    </lineage>
</organism>
<comment type="caution">
    <text evidence="2">The sequence shown here is derived from an EMBL/GenBank/DDBJ whole genome shotgun (WGS) entry which is preliminary data.</text>
</comment>
<dbReference type="GeneID" id="66074643"/>
<dbReference type="KEGG" id="more:E1B28_005567"/>
<keyword evidence="3" id="KW-1185">Reference proteome</keyword>
<feature type="region of interest" description="Disordered" evidence="1">
    <location>
        <begin position="50"/>
        <end position="78"/>
    </location>
</feature>
<protein>
    <submittedName>
        <fullName evidence="2">Uncharacterized protein</fullName>
    </submittedName>
</protein>
<evidence type="ECO:0000313" key="2">
    <source>
        <dbReference type="EMBL" id="KAG7094751.1"/>
    </source>
</evidence>
<evidence type="ECO:0000256" key="1">
    <source>
        <dbReference type="SAM" id="MobiDB-lite"/>
    </source>
</evidence>
<dbReference type="RefSeq" id="XP_043011221.1">
    <property type="nucleotide sequence ID" value="XM_043150134.1"/>
</dbReference>
<reference evidence="2" key="1">
    <citation type="journal article" date="2021" name="Genome Biol. Evol.">
        <title>The assembled and annotated genome of the fairy-ring fungus Marasmius oreades.</title>
        <authorList>
            <person name="Hiltunen M."/>
            <person name="Ament-Velasquez S.L."/>
            <person name="Johannesson H."/>
        </authorList>
    </citation>
    <scope>NUCLEOTIDE SEQUENCE</scope>
    <source>
        <strain evidence="2">03SP1</strain>
    </source>
</reference>
<gene>
    <name evidence="2" type="ORF">E1B28_005567</name>
</gene>
<dbReference type="EMBL" id="CM032183">
    <property type="protein sequence ID" value="KAG7094751.1"/>
    <property type="molecule type" value="Genomic_DNA"/>
</dbReference>
<proteinExistence type="predicted"/>
<accession>A0A9P7S3F8</accession>
<dbReference type="OrthoDB" id="6235964at2759"/>